<feature type="domain" description="C2H2-type" evidence="9">
    <location>
        <begin position="429"/>
        <end position="456"/>
    </location>
</feature>
<dbReference type="PROSITE" id="PS00028">
    <property type="entry name" value="ZINC_FINGER_C2H2_1"/>
    <property type="match status" value="2"/>
</dbReference>
<dbReference type="AlphaFoldDB" id="A0A8X6TRC9"/>
<dbReference type="SMART" id="SM00355">
    <property type="entry name" value="ZnF_C2H2"/>
    <property type="match status" value="3"/>
</dbReference>
<evidence type="ECO:0000256" key="4">
    <source>
        <dbReference type="ARBA" id="ARBA00022833"/>
    </source>
</evidence>
<organism evidence="10 11">
    <name type="scientific">Nephila pilipes</name>
    <name type="common">Giant wood spider</name>
    <name type="synonym">Nephila maculata</name>
    <dbReference type="NCBI Taxonomy" id="299642"/>
    <lineage>
        <taxon>Eukaryota</taxon>
        <taxon>Metazoa</taxon>
        <taxon>Ecdysozoa</taxon>
        <taxon>Arthropoda</taxon>
        <taxon>Chelicerata</taxon>
        <taxon>Arachnida</taxon>
        <taxon>Araneae</taxon>
        <taxon>Araneomorphae</taxon>
        <taxon>Entelegynae</taxon>
        <taxon>Araneoidea</taxon>
        <taxon>Nephilidae</taxon>
        <taxon>Nephila</taxon>
    </lineage>
</organism>
<dbReference type="InterPro" id="IPR013087">
    <property type="entry name" value="Znf_C2H2_type"/>
</dbReference>
<keyword evidence="5" id="KW-0539">Nucleus</keyword>
<feature type="region of interest" description="Disordered" evidence="8">
    <location>
        <begin position="32"/>
        <end position="51"/>
    </location>
</feature>
<evidence type="ECO:0000256" key="7">
    <source>
        <dbReference type="PROSITE-ProRule" id="PRU00042"/>
    </source>
</evidence>
<dbReference type="GO" id="GO:0000981">
    <property type="term" value="F:DNA-binding transcription factor activity, RNA polymerase II-specific"/>
    <property type="evidence" value="ECO:0007669"/>
    <property type="project" value="TreeGrafter"/>
</dbReference>
<evidence type="ECO:0000313" key="10">
    <source>
        <dbReference type="EMBL" id="GFT36117.1"/>
    </source>
</evidence>
<evidence type="ECO:0000256" key="2">
    <source>
        <dbReference type="ARBA" id="ARBA00022737"/>
    </source>
</evidence>
<dbReference type="GO" id="GO:0000978">
    <property type="term" value="F:RNA polymerase II cis-regulatory region sequence-specific DNA binding"/>
    <property type="evidence" value="ECO:0007669"/>
    <property type="project" value="TreeGrafter"/>
</dbReference>
<reference evidence="10" key="1">
    <citation type="submission" date="2020-08" db="EMBL/GenBank/DDBJ databases">
        <title>Multicomponent nature underlies the extraordinary mechanical properties of spider dragline silk.</title>
        <authorList>
            <person name="Kono N."/>
            <person name="Nakamura H."/>
            <person name="Mori M."/>
            <person name="Yoshida Y."/>
            <person name="Ohtoshi R."/>
            <person name="Malay A.D."/>
            <person name="Moran D.A.P."/>
            <person name="Tomita M."/>
            <person name="Numata K."/>
            <person name="Arakawa K."/>
        </authorList>
    </citation>
    <scope>NUCLEOTIDE SEQUENCE</scope>
</reference>
<evidence type="ECO:0000259" key="9">
    <source>
        <dbReference type="PROSITE" id="PS50157"/>
    </source>
</evidence>
<dbReference type="Proteomes" id="UP000887013">
    <property type="component" value="Unassembled WGS sequence"/>
</dbReference>
<proteinExistence type="inferred from homology"/>
<feature type="compositionally biased region" description="Polar residues" evidence="8">
    <location>
        <begin position="41"/>
        <end position="51"/>
    </location>
</feature>
<dbReference type="OrthoDB" id="10261408at2759"/>
<dbReference type="Pfam" id="PF12874">
    <property type="entry name" value="zf-met"/>
    <property type="match status" value="1"/>
</dbReference>
<keyword evidence="1" id="KW-0479">Metal-binding</keyword>
<keyword evidence="3 7" id="KW-0863">Zinc-finger</keyword>
<dbReference type="SUPFAM" id="SSF57667">
    <property type="entry name" value="beta-beta-alpha zinc fingers"/>
    <property type="match status" value="2"/>
</dbReference>
<keyword evidence="2" id="KW-0677">Repeat</keyword>
<accession>A0A8X6TRC9</accession>
<gene>
    <name evidence="10" type="ORF">NPIL_468561</name>
</gene>
<dbReference type="Pfam" id="PF00096">
    <property type="entry name" value="zf-C2H2"/>
    <property type="match status" value="1"/>
</dbReference>
<name>A0A8X6TRC9_NEPPI</name>
<feature type="domain" description="C2H2-type" evidence="9">
    <location>
        <begin position="484"/>
        <end position="512"/>
    </location>
</feature>
<keyword evidence="4" id="KW-0862">Zinc</keyword>
<dbReference type="InterPro" id="IPR050527">
    <property type="entry name" value="Snail/Krueppel_Znf"/>
</dbReference>
<evidence type="ECO:0000256" key="3">
    <source>
        <dbReference type="ARBA" id="ARBA00022771"/>
    </source>
</evidence>
<sequence length="521" mass="59497">MKRFTCVSCFVTFEDVTALFDHPCSITTLLNSKGPLKNEQNRPQNNTELQETRVEISSGSPIESDIGSWNTFQQIGGCRNVSEISKEIPKWPEECVMNHMWVNSTLHENQQQISKFQRLTNQQSLRRRVVNEYTGSEQTAPSRDISLTSGKTEFNHTVNYSNIQQESICSNQSRMLDNNLNHIILPETMTDNFSEFDVISSEAPEMISKRINDILERNFLADFPNYTTCAGNNAMDDSFDTDKMNMYVFSKEPNSENYSLKESELHNINKSNFSAANPTTNKCNKIEEPGPSTEVSLPPSKPEFNSGVINYNIPLDSMLSMQSSRGDTGLNDTILSQRVSDFFPSFDIISSATNERISERNNNTLERKTLLVPSSNTACEISASIDGDMHTDERKLKVPSMEYFSENPNLKKSEMININESNSTDSIHPFCKICGKLFFSRSNFKQHLLRHYERKFKCQICNFSCLTESALKRHMLNNDDGKNFECNICRIAFSRKYSLHRHLRRSHGIKSEASTCIVMKF</sequence>
<evidence type="ECO:0000256" key="5">
    <source>
        <dbReference type="ARBA" id="ARBA00023242"/>
    </source>
</evidence>
<dbReference type="GO" id="GO:0008270">
    <property type="term" value="F:zinc ion binding"/>
    <property type="evidence" value="ECO:0007669"/>
    <property type="project" value="UniProtKB-KW"/>
</dbReference>
<comment type="caution">
    <text evidence="10">The sequence shown here is derived from an EMBL/GenBank/DDBJ whole genome shotgun (WGS) entry which is preliminary data.</text>
</comment>
<dbReference type="InterPro" id="IPR036236">
    <property type="entry name" value="Znf_C2H2_sf"/>
</dbReference>
<protein>
    <recommendedName>
        <fullName evidence="9">C2H2-type domain-containing protein</fullName>
    </recommendedName>
</protein>
<dbReference type="PROSITE" id="PS50157">
    <property type="entry name" value="ZINC_FINGER_C2H2_2"/>
    <property type="match status" value="2"/>
</dbReference>
<comment type="similarity">
    <text evidence="6">Belongs to the snail C2H2-type zinc-finger protein family.</text>
</comment>
<evidence type="ECO:0000256" key="8">
    <source>
        <dbReference type="SAM" id="MobiDB-lite"/>
    </source>
</evidence>
<dbReference type="EMBL" id="BMAW01108914">
    <property type="protein sequence ID" value="GFT36117.1"/>
    <property type="molecule type" value="Genomic_DNA"/>
</dbReference>
<evidence type="ECO:0000256" key="1">
    <source>
        <dbReference type="ARBA" id="ARBA00022723"/>
    </source>
</evidence>
<dbReference type="PANTHER" id="PTHR24388">
    <property type="entry name" value="ZINC FINGER PROTEIN"/>
    <property type="match status" value="1"/>
</dbReference>
<keyword evidence="11" id="KW-1185">Reference proteome</keyword>
<dbReference type="PANTHER" id="PTHR24388:SF104">
    <property type="entry name" value="AT-RICH BINDING PROTEIN-RELATED"/>
    <property type="match status" value="1"/>
</dbReference>
<evidence type="ECO:0000256" key="6">
    <source>
        <dbReference type="ARBA" id="ARBA00037948"/>
    </source>
</evidence>
<dbReference type="Gene3D" id="3.30.160.60">
    <property type="entry name" value="Classic Zinc Finger"/>
    <property type="match status" value="2"/>
</dbReference>
<evidence type="ECO:0000313" key="11">
    <source>
        <dbReference type="Proteomes" id="UP000887013"/>
    </source>
</evidence>